<feature type="transmembrane region" description="Helical" evidence="1">
    <location>
        <begin position="153"/>
        <end position="171"/>
    </location>
</feature>
<name>A0A0L0SJ32_ALLM3</name>
<keyword evidence="1" id="KW-1133">Transmembrane helix</keyword>
<evidence type="ECO:0000313" key="3">
    <source>
        <dbReference type="Proteomes" id="UP000054350"/>
    </source>
</evidence>
<evidence type="ECO:0000256" key="1">
    <source>
        <dbReference type="SAM" id="Phobius"/>
    </source>
</evidence>
<gene>
    <name evidence="2" type="ORF">AMAG_18873</name>
</gene>
<keyword evidence="1" id="KW-0472">Membrane</keyword>
<keyword evidence="3" id="KW-1185">Reference proteome</keyword>
<dbReference type="Proteomes" id="UP000054350">
    <property type="component" value="Unassembled WGS sequence"/>
</dbReference>
<feature type="transmembrane region" description="Helical" evidence="1">
    <location>
        <begin position="32"/>
        <end position="53"/>
    </location>
</feature>
<dbReference type="EMBL" id="GG745340">
    <property type="protein sequence ID" value="KNE62503.1"/>
    <property type="molecule type" value="Genomic_DNA"/>
</dbReference>
<evidence type="ECO:0000313" key="2">
    <source>
        <dbReference type="EMBL" id="KNE62503.1"/>
    </source>
</evidence>
<dbReference type="AlphaFoldDB" id="A0A0L0SJ32"/>
<dbReference type="OrthoDB" id="6500128at2759"/>
<organism evidence="2 3">
    <name type="scientific">Allomyces macrogynus (strain ATCC 38327)</name>
    <name type="common">Allomyces javanicus var. macrogynus</name>
    <dbReference type="NCBI Taxonomy" id="578462"/>
    <lineage>
        <taxon>Eukaryota</taxon>
        <taxon>Fungi</taxon>
        <taxon>Fungi incertae sedis</taxon>
        <taxon>Blastocladiomycota</taxon>
        <taxon>Blastocladiomycetes</taxon>
        <taxon>Blastocladiales</taxon>
        <taxon>Blastocladiaceae</taxon>
        <taxon>Allomyces</taxon>
    </lineage>
</organism>
<protein>
    <submittedName>
        <fullName evidence="2">Uncharacterized protein</fullName>
    </submittedName>
</protein>
<dbReference type="VEuPathDB" id="FungiDB:AMAG_18873"/>
<reference evidence="3" key="2">
    <citation type="submission" date="2009-11" db="EMBL/GenBank/DDBJ databases">
        <title>The Genome Sequence of Allomyces macrogynus strain ATCC 38327.</title>
        <authorList>
            <consortium name="The Broad Institute Genome Sequencing Platform"/>
            <person name="Russ C."/>
            <person name="Cuomo C."/>
            <person name="Shea T."/>
            <person name="Young S.K."/>
            <person name="Zeng Q."/>
            <person name="Koehrsen M."/>
            <person name="Haas B."/>
            <person name="Borodovsky M."/>
            <person name="Guigo R."/>
            <person name="Alvarado L."/>
            <person name="Berlin A."/>
            <person name="Borenstein D."/>
            <person name="Chen Z."/>
            <person name="Engels R."/>
            <person name="Freedman E."/>
            <person name="Gellesch M."/>
            <person name="Goldberg J."/>
            <person name="Griggs A."/>
            <person name="Gujja S."/>
            <person name="Heiman D."/>
            <person name="Hepburn T."/>
            <person name="Howarth C."/>
            <person name="Jen D."/>
            <person name="Larson L."/>
            <person name="Lewis B."/>
            <person name="Mehta T."/>
            <person name="Park D."/>
            <person name="Pearson M."/>
            <person name="Roberts A."/>
            <person name="Saif S."/>
            <person name="Shenoy N."/>
            <person name="Sisk P."/>
            <person name="Stolte C."/>
            <person name="Sykes S."/>
            <person name="Walk T."/>
            <person name="White J."/>
            <person name="Yandava C."/>
            <person name="Burger G."/>
            <person name="Gray M.W."/>
            <person name="Holland P.W.H."/>
            <person name="King N."/>
            <person name="Lang F.B.F."/>
            <person name="Roger A.J."/>
            <person name="Ruiz-Trillo I."/>
            <person name="Lander E."/>
            <person name="Nusbaum C."/>
        </authorList>
    </citation>
    <scope>NUCLEOTIDE SEQUENCE [LARGE SCALE GENOMIC DNA]</scope>
    <source>
        <strain evidence="3">ATCC 38327</strain>
    </source>
</reference>
<keyword evidence="1" id="KW-0812">Transmembrane</keyword>
<proteinExistence type="predicted"/>
<feature type="transmembrane region" description="Helical" evidence="1">
    <location>
        <begin position="177"/>
        <end position="204"/>
    </location>
</feature>
<sequence>MTFGGPFLLNRLLTFLKCDNSGAIHTSVLQPYLYLMGLFVGLSLTSIFLRGMIVCGCRCSQRHCRSSLLLLGSTPLSGGWSWWALASWCSCIAVVVRSASRKPPDLAHGNDGCTRQQDARGLAGHSRHHLLCVGAPICHNAARTALRDQEMRALLQYWLTMCAIHVLFHTGEIHVTFLAFFFAYTHIASLDLYAMTIFSCISLFNTLRTPMWDLPNLAIWFFETKVLVQHLQA</sequence>
<reference evidence="2 3" key="1">
    <citation type="submission" date="2009-11" db="EMBL/GenBank/DDBJ databases">
        <title>Annotation of Allomyces macrogynus ATCC 38327.</title>
        <authorList>
            <consortium name="The Broad Institute Genome Sequencing Platform"/>
            <person name="Russ C."/>
            <person name="Cuomo C."/>
            <person name="Burger G."/>
            <person name="Gray M.W."/>
            <person name="Holland P.W.H."/>
            <person name="King N."/>
            <person name="Lang F.B.F."/>
            <person name="Roger A.J."/>
            <person name="Ruiz-Trillo I."/>
            <person name="Young S.K."/>
            <person name="Zeng Q."/>
            <person name="Gargeya S."/>
            <person name="Fitzgerald M."/>
            <person name="Haas B."/>
            <person name="Abouelleil A."/>
            <person name="Alvarado L."/>
            <person name="Arachchi H.M."/>
            <person name="Berlin A."/>
            <person name="Chapman S.B."/>
            <person name="Gearin G."/>
            <person name="Goldberg J."/>
            <person name="Griggs A."/>
            <person name="Gujja S."/>
            <person name="Hansen M."/>
            <person name="Heiman D."/>
            <person name="Howarth C."/>
            <person name="Larimer J."/>
            <person name="Lui A."/>
            <person name="MacDonald P.J.P."/>
            <person name="McCowen C."/>
            <person name="Montmayeur A."/>
            <person name="Murphy C."/>
            <person name="Neiman D."/>
            <person name="Pearson M."/>
            <person name="Priest M."/>
            <person name="Roberts A."/>
            <person name="Saif S."/>
            <person name="Shea T."/>
            <person name="Sisk P."/>
            <person name="Stolte C."/>
            <person name="Sykes S."/>
            <person name="Wortman J."/>
            <person name="Nusbaum C."/>
            <person name="Birren B."/>
        </authorList>
    </citation>
    <scope>NUCLEOTIDE SEQUENCE [LARGE SCALE GENOMIC DNA]</scope>
    <source>
        <strain evidence="2 3">ATCC 38327</strain>
    </source>
</reference>
<accession>A0A0L0SJ32</accession>